<name>A0A388LTD0_CHABU</name>
<comment type="function">
    <text evidence="1">Essential component of the TIM23 complex, a complex that mediates the translocation of transit peptide-containing proteins across the mitochondrial inner membrane.</text>
</comment>
<dbReference type="Gramene" id="GBG85576">
    <property type="protein sequence ID" value="GBG85576"/>
    <property type="gene ID" value="CBR_g40214"/>
</dbReference>
<comment type="subunit">
    <text evidence="1">Component of the TIM23 complex.</text>
</comment>
<keyword evidence="1" id="KW-0496">Mitochondrion</keyword>
<organism evidence="3 4">
    <name type="scientific">Chara braunii</name>
    <name type="common">Braun's stonewort</name>
    <dbReference type="NCBI Taxonomy" id="69332"/>
    <lineage>
        <taxon>Eukaryota</taxon>
        <taxon>Viridiplantae</taxon>
        <taxon>Streptophyta</taxon>
        <taxon>Charophyceae</taxon>
        <taxon>Charales</taxon>
        <taxon>Characeae</taxon>
        <taxon>Chara</taxon>
    </lineage>
</organism>
<evidence type="ECO:0000313" key="4">
    <source>
        <dbReference type="Proteomes" id="UP000265515"/>
    </source>
</evidence>
<dbReference type="InterPro" id="IPR050365">
    <property type="entry name" value="TIM50"/>
</dbReference>
<dbReference type="EMBL" id="BFEA01000524">
    <property type="protein sequence ID" value="GBG85576.1"/>
    <property type="molecule type" value="Genomic_DNA"/>
</dbReference>
<comment type="caution">
    <text evidence="3">The sequence shown here is derived from an EMBL/GenBank/DDBJ whole genome shotgun (WGS) entry which is preliminary data.</text>
</comment>
<dbReference type="Gene3D" id="3.40.50.1000">
    <property type="entry name" value="HAD superfamily/HAD-like"/>
    <property type="match status" value="1"/>
</dbReference>
<reference evidence="3 4" key="1">
    <citation type="journal article" date="2018" name="Cell">
        <title>The Chara Genome: Secondary Complexity and Implications for Plant Terrestrialization.</title>
        <authorList>
            <person name="Nishiyama T."/>
            <person name="Sakayama H."/>
            <person name="Vries J.D."/>
            <person name="Buschmann H."/>
            <person name="Saint-Marcoux D."/>
            <person name="Ullrich K.K."/>
            <person name="Haas F.B."/>
            <person name="Vanderstraeten L."/>
            <person name="Becker D."/>
            <person name="Lang D."/>
            <person name="Vosolsobe S."/>
            <person name="Rombauts S."/>
            <person name="Wilhelmsson P.K.I."/>
            <person name="Janitza P."/>
            <person name="Kern R."/>
            <person name="Heyl A."/>
            <person name="Rumpler F."/>
            <person name="Villalobos L.I.A.C."/>
            <person name="Clay J.M."/>
            <person name="Skokan R."/>
            <person name="Toyoda A."/>
            <person name="Suzuki Y."/>
            <person name="Kagoshima H."/>
            <person name="Schijlen E."/>
            <person name="Tajeshwar N."/>
            <person name="Catarino B."/>
            <person name="Hetherington A.J."/>
            <person name="Saltykova A."/>
            <person name="Bonnot C."/>
            <person name="Breuninger H."/>
            <person name="Symeonidi A."/>
            <person name="Radhakrishnan G.V."/>
            <person name="Van Nieuwerburgh F."/>
            <person name="Deforce D."/>
            <person name="Chang C."/>
            <person name="Karol K.G."/>
            <person name="Hedrich R."/>
            <person name="Ulvskov P."/>
            <person name="Glockner G."/>
            <person name="Delwiche C.F."/>
            <person name="Petrasek J."/>
            <person name="Van de Peer Y."/>
            <person name="Friml J."/>
            <person name="Beilby M."/>
            <person name="Dolan L."/>
            <person name="Kohara Y."/>
            <person name="Sugano S."/>
            <person name="Fujiyama A."/>
            <person name="Delaux P.-M."/>
            <person name="Quint M."/>
            <person name="TheiBen G."/>
            <person name="Hagemann M."/>
            <person name="Harholt J."/>
            <person name="Dunand C."/>
            <person name="Zachgo S."/>
            <person name="Langdale J."/>
            <person name="Maumus F."/>
            <person name="Straeten D.V.D."/>
            <person name="Gould S.B."/>
            <person name="Rensing S.A."/>
        </authorList>
    </citation>
    <scope>NUCLEOTIDE SEQUENCE [LARGE SCALE GENOMIC DNA]</scope>
    <source>
        <strain evidence="3 4">S276</strain>
    </source>
</reference>
<sequence>MRFGSCTGERRDIRDLLGLGARSVVGREDERGRLEVVDRQEKRILLVLDVNGFLVDTRFVAEGKLKEREEDAVVNKFWVYDRPHVREFVQFCLDHFFVGVWSSSRRHNLMGLVQHIFRDAVGQLAFIWVESMLPHESLQIKTLSWPDSMGLWL</sequence>
<dbReference type="InterPro" id="IPR004274">
    <property type="entry name" value="FCP1_dom"/>
</dbReference>
<keyword evidence="4" id="KW-1185">Reference proteome</keyword>
<dbReference type="OrthoDB" id="1711508at2759"/>
<dbReference type="InterPro" id="IPR036412">
    <property type="entry name" value="HAD-like_sf"/>
</dbReference>
<dbReference type="PROSITE" id="PS50969">
    <property type="entry name" value="FCP1"/>
    <property type="match status" value="1"/>
</dbReference>
<accession>A0A388LTD0</accession>
<dbReference type="Pfam" id="PF03031">
    <property type="entry name" value="NIF"/>
    <property type="match status" value="1"/>
</dbReference>
<evidence type="ECO:0000256" key="1">
    <source>
        <dbReference type="RuleBase" id="RU365079"/>
    </source>
</evidence>
<keyword evidence="1" id="KW-0811">Translocation</keyword>
<dbReference type="SUPFAM" id="SSF56784">
    <property type="entry name" value="HAD-like"/>
    <property type="match status" value="1"/>
</dbReference>
<comment type="subcellular location">
    <subcellularLocation>
        <location evidence="1">Mitochondrion inner membrane</location>
        <topology evidence="1">Single-pass membrane protein</topology>
    </subcellularLocation>
</comment>
<evidence type="ECO:0000313" key="3">
    <source>
        <dbReference type="EMBL" id="GBG85576.1"/>
    </source>
</evidence>
<feature type="domain" description="FCP1 homology" evidence="2">
    <location>
        <begin position="39"/>
        <end position="153"/>
    </location>
</feature>
<dbReference type="STRING" id="69332.A0A388LTD0"/>
<keyword evidence="1" id="KW-0653">Protein transport</keyword>
<dbReference type="PANTHER" id="PTHR12210">
    <property type="entry name" value="DULLARD PROTEIN PHOSPHATASE"/>
    <property type="match status" value="1"/>
</dbReference>
<dbReference type="Proteomes" id="UP000265515">
    <property type="component" value="Unassembled WGS sequence"/>
</dbReference>
<dbReference type="AlphaFoldDB" id="A0A388LTD0"/>
<protein>
    <recommendedName>
        <fullName evidence="1">Mitochondrial import inner membrane translocase subunit TIM50</fullName>
    </recommendedName>
</protein>
<keyword evidence="1" id="KW-0809">Transit peptide</keyword>
<gene>
    <name evidence="3" type="ORF">CBR_g40214</name>
</gene>
<evidence type="ECO:0000259" key="2">
    <source>
        <dbReference type="PROSITE" id="PS50969"/>
    </source>
</evidence>
<keyword evidence="1" id="KW-0813">Transport</keyword>
<dbReference type="GO" id="GO:0005744">
    <property type="term" value="C:TIM23 mitochondrial import inner membrane translocase complex"/>
    <property type="evidence" value="ECO:0007669"/>
    <property type="project" value="UniProtKB-UniRule"/>
</dbReference>
<proteinExistence type="inferred from homology"/>
<dbReference type="GO" id="GO:0015031">
    <property type="term" value="P:protein transport"/>
    <property type="evidence" value="ECO:0007669"/>
    <property type="project" value="UniProtKB-KW"/>
</dbReference>
<comment type="similarity">
    <text evidence="1">Belongs to the TIM50 family.</text>
</comment>
<dbReference type="InterPro" id="IPR023214">
    <property type="entry name" value="HAD_sf"/>
</dbReference>